<dbReference type="RefSeq" id="WP_344670384.1">
    <property type="nucleotide sequence ID" value="NZ_BAAAQN010000060.1"/>
</dbReference>
<evidence type="ECO:0000313" key="2">
    <source>
        <dbReference type="EMBL" id="GAA2054906.1"/>
    </source>
</evidence>
<sequence length="317" mass="33118">MATEDTAPGTGDAAPRHRTSTTPPVAIHPFRGAAGVSFGAGRADVRQRLGAPAASYRAPAWQDQLSDHYPGLGLVIGYGDAGTVDRIELSAPARAEIDGVALLDASSRAVLTALAGVGLEVRAIQGQWEVPSWGVALSVQGDRAGDRPFRTVAAFAHGPAPEPAYFGTLTDESQTSSTGYPTPVEVDPRGAGPVRLGLPRPRIRALLGEGLASALPGRDTVDFHYDANIAVTYDAAEAARRICVMTADATIANLPSTIRVGAGYRDCVTALREADLPHEEHEAEILLTDLGIRLLTSRAGDRTLPITGIAVQRAPAL</sequence>
<evidence type="ECO:0000256" key="1">
    <source>
        <dbReference type="SAM" id="MobiDB-lite"/>
    </source>
</evidence>
<reference evidence="3" key="1">
    <citation type="journal article" date="2019" name="Int. J. Syst. Evol. Microbiol.">
        <title>The Global Catalogue of Microorganisms (GCM) 10K type strain sequencing project: providing services to taxonomists for standard genome sequencing and annotation.</title>
        <authorList>
            <consortium name="The Broad Institute Genomics Platform"/>
            <consortium name="The Broad Institute Genome Sequencing Center for Infectious Disease"/>
            <person name="Wu L."/>
            <person name="Ma J."/>
        </authorList>
    </citation>
    <scope>NUCLEOTIDE SEQUENCE [LARGE SCALE GENOMIC DNA]</scope>
    <source>
        <strain evidence="3">JCM 16014</strain>
    </source>
</reference>
<proteinExistence type="predicted"/>
<dbReference type="Proteomes" id="UP001500751">
    <property type="component" value="Unassembled WGS sequence"/>
</dbReference>
<evidence type="ECO:0000313" key="3">
    <source>
        <dbReference type="Proteomes" id="UP001500751"/>
    </source>
</evidence>
<dbReference type="EMBL" id="BAAAQN010000060">
    <property type="protein sequence ID" value="GAA2054906.1"/>
    <property type="molecule type" value="Genomic_DNA"/>
</dbReference>
<accession>A0ABP5GRD9</accession>
<feature type="region of interest" description="Disordered" evidence="1">
    <location>
        <begin position="171"/>
        <end position="193"/>
    </location>
</feature>
<keyword evidence="3" id="KW-1185">Reference proteome</keyword>
<comment type="caution">
    <text evidence="2">The sequence shown here is derived from an EMBL/GenBank/DDBJ whole genome shotgun (WGS) entry which is preliminary data.</text>
</comment>
<gene>
    <name evidence="2" type="ORF">GCM10009839_74130</name>
</gene>
<name>A0ABP5GRD9_9ACTN</name>
<protein>
    <submittedName>
        <fullName evidence="2">Uncharacterized protein</fullName>
    </submittedName>
</protein>
<feature type="compositionally biased region" description="Polar residues" evidence="1">
    <location>
        <begin position="171"/>
        <end position="180"/>
    </location>
</feature>
<feature type="region of interest" description="Disordered" evidence="1">
    <location>
        <begin position="1"/>
        <end position="27"/>
    </location>
</feature>
<organism evidence="2 3">
    <name type="scientific">Catenulispora yoronensis</name>
    <dbReference type="NCBI Taxonomy" id="450799"/>
    <lineage>
        <taxon>Bacteria</taxon>
        <taxon>Bacillati</taxon>
        <taxon>Actinomycetota</taxon>
        <taxon>Actinomycetes</taxon>
        <taxon>Catenulisporales</taxon>
        <taxon>Catenulisporaceae</taxon>
        <taxon>Catenulispora</taxon>
    </lineage>
</organism>